<comment type="caution">
    <text evidence="1">The sequence shown here is derived from an EMBL/GenBank/DDBJ whole genome shotgun (WGS) entry which is preliminary data.</text>
</comment>
<dbReference type="EMBL" id="FUKM01000011">
    <property type="protein sequence ID" value="SJN09940.1"/>
    <property type="molecule type" value="Genomic_DNA"/>
</dbReference>
<sequence>MMKRNIFVVALEDKQRHAMETLREAKALNIHELLSVDTAVEAEELSFNQLFEETKAQLDSFSGSIDGIIAQWDFPTSVLSDHA</sequence>
<name>A0A1R4HQW4_9GAMM</name>
<gene>
    <name evidence="1" type="ORF">CZ787_02510</name>
</gene>
<protein>
    <submittedName>
        <fullName evidence="1">Uncharacterized protein</fullName>
    </submittedName>
</protein>
<dbReference type="Proteomes" id="UP000196331">
    <property type="component" value="Unassembled WGS sequence"/>
</dbReference>
<accession>A0A1R4HQW4</accession>
<dbReference type="RefSeq" id="WP_176372162.1">
    <property type="nucleotide sequence ID" value="NZ_FUKM01000011.1"/>
</dbReference>
<evidence type="ECO:0000313" key="2">
    <source>
        <dbReference type="Proteomes" id="UP000196331"/>
    </source>
</evidence>
<dbReference type="AlphaFoldDB" id="A0A1R4HQW4"/>
<evidence type="ECO:0000313" key="1">
    <source>
        <dbReference type="EMBL" id="SJN09940.1"/>
    </source>
</evidence>
<organism evidence="1 2">
    <name type="scientific">Halomonas citrativorans</name>
    <dbReference type="NCBI Taxonomy" id="2742612"/>
    <lineage>
        <taxon>Bacteria</taxon>
        <taxon>Pseudomonadati</taxon>
        <taxon>Pseudomonadota</taxon>
        <taxon>Gammaproteobacteria</taxon>
        <taxon>Oceanospirillales</taxon>
        <taxon>Halomonadaceae</taxon>
        <taxon>Halomonas</taxon>
    </lineage>
</organism>
<reference evidence="1 2" key="1">
    <citation type="submission" date="2017-02" db="EMBL/GenBank/DDBJ databases">
        <authorList>
            <person name="Dridi B."/>
        </authorList>
    </citation>
    <scope>NUCLEOTIDE SEQUENCE [LARGE SCALE GENOMIC DNA]</scope>
    <source>
        <strain evidence="1 2">JB380</strain>
    </source>
</reference>
<proteinExistence type="predicted"/>